<dbReference type="Proteomes" id="UP000521227">
    <property type="component" value="Unassembled WGS sequence"/>
</dbReference>
<accession>A0A840N161</accession>
<organism evidence="1 2">
    <name type="scientific">Afipia massiliensis</name>
    <dbReference type="NCBI Taxonomy" id="211460"/>
    <lineage>
        <taxon>Bacteria</taxon>
        <taxon>Pseudomonadati</taxon>
        <taxon>Pseudomonadota</taxon>
        <taxon>Alphaproteobacteria</taxon>
        <taxon>Hyphomicrobiales</taxon>
        <taxon>Nitrobacteraceae</taxon>
        <taxon>Afipia</taxon>
    </lineage>
</organism>
<evidence type="ECO:0000313" key="1">
    <source>
        <dbReference type="EMBL" id="MBB5052790.1"/>
    </source>
</evidence>
<dbReference type="EMBL" id="JACHIJ010000003">
    <property type="protein sequence ID" value="MBB5052790.1"/>
    <property type="molecule type" value="Genomic_DNA"/>
</dbReference>
<comment type="caution">
    <text evidence="1">The sequence shown here is derived from an EMBL/GenBank/DDBJ whole genome shotgun (WGS) entry which is preliminary data.</text>
</comment>
<gene>
    <name evidence="1" type="ORF">HNQ36_002764</name>
</gene>
<evidence type="ECO:0000313" key="2">
    <source>
        <dbReference type="Proteomes" id="UP000521227"/>
    </source>
</evidence>
<dbReference type="AlphaFoldDB" id="A0A840N161"/>
<proteinExistence type="predicted"/>
<sequence length="36" mass="3850">MKRDVPTKPGVVAEIPIASRLIALDLDQQDCPTSTA</sequence>
<protein>
    <submittedName>
        <fullName evidence="1">Uncharacterized protein</fullName>
    </submittedName>
</protein>
<name>A0A840N161_9BRAD</name>
<reference evidence="1 2" key="1">
    <citation type="submission" date="2020-08" db="EMBL/GenBank/DDBJ databases">
        <title>Genomic Encyclopedia of Type Strains, Phase IV (KMG-IV): sequencing the most valuable type-strain genomes for metagenomic binning, comparative biology and taxonomic classification.</title>
        <authorList>
            <person name="Goeker M."/>
        </authorList>
    </citation>
    <scope>NUCLEOTIDE SEQUENCE [LARGE SCALE GENOMIC DNA]</scope>
    <source>
        <strain evidence="1 2">DSM 17498</strain>
    </source>
</reference>